<reference evidence="3 4" key="1">
    <citation type="journal article" date="2023" name="BMC Biol.">
        <title>The compact genome of the sponge Oopsacas minuta (Hexactinellida) is lacking key metazoan core genes.</title>
        <authorList>
            <person name="Santini S."/>
            <person name="Schenkelaars Q."/>
            <person name="Jourda C."/>
            <person name="Duchesne M."/>
            <person name="Belahbib H."/>
            <person name="Rocher C."/>
            <person name="Selva M."/>
            <person name="Riesgo A."/>
            <person name="Vervoort M."/>
            <person name="Leys S.P."/>
            <person name="Kodjabachian L."/>
            <person name="Le Bivic A."/>
            <person name="Borchiellini C."/>
            <person name="Claverie J.M."/>
            <person name="Renard E."/>
        </authorList>
    </citation>
    <scope>NUCLEOTIDE SEQUENCE [LARGE SCALE GENOMIC DNA]</scope>
    <source>
        <strain evidence="3">SPO-2</strain>
    </source>
</reference>
<proteinExistence type="predicted"/>
<feature type="transmembrane region" description="Helical" evidence="2">
    <location>
        <begin position="31"/>
        <end position="58"/>
    </location>
</feature>
<feature type="region of interest" description="Disordered" evidence="1">
    <location>
        <begin position="1"/>
        <end position="28"/>
    </location>
</feature>
<gene>
    <name evidence="3" type="ORF">LOD99_9135</name>
</gene>
<dbReference type="EMBL" id="JAKMXF010000351">
    <property type="protein sequence ID" value="KAI6646866.1"/>
    <property type="molecule type" value="Genomic_DNA"/>
</dbReference>
<protein>
    <submittedName>
        <fullName evidence="3">Uncharacterized protein</fullName>
    </submittedName>
</protein>
<comment type="caution">
    <text evidence="3">The sequence shown here is derived from an EMBL/GenBank/DDBJ whole genome shotgun (WGS) entry which is preliminary data.</text>
</comment>
<dbReference type="Proteomes" id="UP001165289">
    <property type="component" value="Unassembled WGS sequence"/>
</dbReference>
<keyword evidence="2" id="KW-1133">Transmembrane helix</keyword>
<evidence type="ECO:0000313" key="4">
    <source>
        <dbReference type="Proteomes" id="UP001165289"/>
    </source>
</evidence>
<evidence type="ECO:0000256" key="2">
    <source>
        <dbReference type="SAM" id="Phobius"/>
    </source>
</evidence>
<dbReference type="AlphaFoldDB" id="A0AAV7JDR9"/>
<feature type="compositionally biased region" description="Polar residues" evidence="1">
    <location>
        <begin position="1"/>
        <end position="15"/>
    </location>
</feature>
<keyword evidence="2" id="KW-0812">Transmembrane</keyword>
<keyword evidence="4" id="KW-1185">Reference proteome</keyword>
<keyword evidence="2" id="KW-0472">Membrane</keyword>
<feature type="compositionally biased region" description="Acidic residues" evidence="1">
    <location>
        <begin position="16"/>
        <end position="27"/>
    </location>
</feature>
<name>A0AAV7JDR9_9METZ</name>
<sequence length="166" mass="18691">MSNTIGCTSTEIEFSNTDESDTSDNESENPVVGNICVICLMPRTTTWAFLLFIGFYFFKVCIHHFHEGDVEKTIQFFDGMKMIKTERKKVALKKYAVPSIFPNCPSYLTDPLAHYLVVGTLRKAKAAFSYGATILYYTIIGKVKTLQIPSYVYWSEGLSVGVLTSH</sequence>
<organism evidence="3 4">
    <name type="scientific">Oopsacas minuta</name>
    <dbReference type="NCBI Taxonomy" id="111878"/>
    <lineage>
        <taxon>Eukaryota</taxon>
        <taxon>Metazoa</taxon>
        <taxon>Porifera</taxon>
        <taxon>Hexactinellida</taxon>
        <taxon>Hexasterophora</taxon>
        <taxon>Lyssacinosida</taxon>
        <taxon>Leucopsacidae</taxon>
        <taxon>Oopsacas</taxon>
    </lineage>
</organism>
<evidence type="ECO:0000313" key="3">
    <source>
        <dbReference type="EMBL" id="KAI6646866.1"/>
    </source>
</evidence>
<accession>A0AAV7JDR9</accession>
<evidence type="ECO:0000256" key="1">
    <source>
        <dbReference type="SAM" id="MobiDB-lite"/>
    </source>
</evidence>